<gene>
    <name evidence="5 7" type="primary">menF</name>
    <name evidence="7" type="ORF">GW590_10340</name>
</gene>
<comment type="catalytic activity">
    <reaction evidence="1 5">
        <text>chorismate = isochorismate</text>
        <dbReference type="Rhea" id="RHEA:18985"/>
        <dbReference type="ChEBI" id="CHEBI:29748"/>
        <dbReference type="ChEBI" id="CHEBI:29780"/>
        <dbReference type="EC" id="5.4.4.2"/>
    </reaction>
</comment>
<dbReference type="Pfam" id="PF00425">
    <property type="entry name" value="Chorismate_bind"/>
    <property type="match status" value="1"/>
</dbReference>
<dbReference type="NCBIfam" id="TIGR00543">
    <property type="entry name" value="isochor_syn"/>
    <property type="match status" value="1"/>
</dbReference>
<dbReference type="NCBIfam" id="NF011588">
    <property type="entry name" value="PRK15012.1"/>
    <property type="match status" value="1"/>
</dbReference>
<sequence>MVEKQVAILLQQISELLTQDIPDSAGYRQFSIELDQPGDASPVAWLAAQTCYPQFYWQDRDGQQEVAVCGDAYAFSTLLAAQMFIHEYAEFPEISIWGLNAFTYQKQAQKAILFPENALFLPRIEVRLKQGRCRVIVNIFSPFSLRQEVVRTLAFIRALATPAAPSAVASRVLSCEHLPEQDQWRQQVVQALSAIDEGSLQKVVLARKSTLHLDMPLEPMALVAASKAVNHHCYHFMMAFSPSESFLGASPERLFLRQGQRLSTEALAGTVVSGENARIVNDGAQWLMNDGKNQHENLLVVDDICQRLQGAVDELDVKPAQVMQLRNVQHIQRKISANLLSGDDADCLQRLQPTAAVAGLPRHLAQVFIKHHEPFNRQWYAGSAGYLSLRQSEFCVALRSARILADRLELFAGAGIVAGSDPDQEWQELENKAAGLRTLLSGQVTPVVSQE</sequence>
<dbReference type="AlphaFoldDB" id="A0A848MM59"/>
<dbReference type="InterPro" id="IPR004561">
    <property type="entry name" value="IsoChor_synthase"/>
</dbReference>
<dbReference type="PANTHER" id="PTHR47253">
    <property type="match status" value="1"/>
</dbReference>
<dbReference type="EC" id="5.4.4.2" evidence="5"/>
<dbReference type="GO" id="GO:0009234">
    <property type="term" value="P:menaquinone biosynthetic process"/>
    <property type="evidence" value="ECO:0007669"/>
    <property type="project" value="UniProtKB-UniRule"/>
</dbReference>
<comment type="similarity">
    <text evidence="2 5">Belongs to the isochorismate synthase family.</text>
</comment>
<dbReference type="InterPro" id="IPR044250">
    <property type="entry name" value="MenF-like"/>
</dbReference>
<comment type="cofactor">
    <cofactor evidence="5">
        <name>Mg(2+)</name>
        <dbReference type="ChEBI" id="CHEBI:18420"/>
    </cofactor>
</comment>
<evidence type="ECO:0000256" key="5">
    <source>
        <dbReference type="HAMAP-Rule" id="MF_01935"/>
    </source>
</evidence>
<dbReference type="UniPathway" id="UPA00079"/>
<dbReference type="InterPro" id="IPR034681">
    <property type="entry name" value="MenF"/>
</dbReference>
<feature type="active site" description="Proton acceptor" evidence="5">
    <location>
        <position position="202"/>
    </location>
</feature>
<accession>A0A848MM59</accession>
<dbReference type="InterPro" id="IPR005801">
    <property type="entry name" value="ADC_synthase"/>
</dbReference>
<dbReference type="Proteomes" id="UP000585363">
    <property type="component" value="Unassembled WGS sequence"/>
</dbReference>
<comment type="pathway">
    <text evidence="5">Quinol/quinone metabolism; menaquinone biosynthesis.</text>
</comment>
<keyword evidence="5" id="KW-0479">Metal-binding</keyword>
<dbReference type="GO" id="GO:0008909">
    <property type="term" value="F:isochorismate synthase activity"/>
    <property type="evidence" value="ECO:0007669"/>
    <property type="project" value="UniProtKB-UniRule"/>
</dbReference>
<dbReference type="InterPro" id="IPR015890">
    <property type="entry name" value="Chorismate_C"/>
</dbReference>
<keyword evidence="4 5" id="KW-0413">Isomerase</keyword>
<dbReference type="SUPFAM" id="SSF56322">
    <property type="entry name" value="ADC synthase"/>
    <property type="match status" value="1"/>
</dbReference>
<evidence type="ECO:0000256" key="4">
    <source>
        <dbReference type="ARBA" id="ARBA00023235"/>
    </source>
</evidence>
<keyword evidence="3 5" id="KW-0460">Magnesium</keyword>
<dbReference type="Gene3D" id="3.60.120.10">
    <property type="entry name" value="Anthranilate synthase"/>
    <property type="match status" value="1"/>
</dbReference>
<organism evidence="7 8">
    <name type="scientific">Rouxiella aceris</name>
    <dbReference type="NCBI Taxonomy" id="2703884"/>
    <lineage>
        <taxon>Bacteria</taxon>
        <taxon>Pseudomonadati</taxon>
        <taxon>Pseudomonadota</taxon>
        <taxon>Gammaproteobacteria</taxon>
        <taxon>Enterobacterales</taxon>
        <taxon>Yersiniaceae</taxon>
        <taxon>Rouxiella</taxon>
    </lineage>
</organism>
<comment type="function">
    <text evidence="5">Catalyzes the conversion of chorismate to isochorismate.</text>
</comment>
<keyword evidence="5" id="KW-0474">Menaquinone biosynthesis</keyword>
<dbReference type="HAMAP" id="MF_01935">
    <property type="entry name" value="MenF"/>
    <property type="match status" value="1"/>
</dbReference>
<evidence type="ECO:0000256" key="3">
    <source>
        <dbReference type="ARBA" id="ARBA00022842"/>
    </source>
</evidence>
<proteinExistence type="inferred from homology"/>
<evidence type="ECO:0000256" key="1">
    <source>
        <dbReference type="ARBA" id="ARBA00000799"/>
    </source>
</evidence>
<dbReference type="EMBL" id="JAADJU010000005">
    <property type="protein sequence ID" value="NMP27264.1"/>
    <property type="molecule type" value="Genomic_DNA"/>
</dbReference>
<dbReference type="UniPathway" id="UPA01057">
    <property type="reaction ID" value="UER00163"/>
</dbReference>
<reference evidence="7 8" key="1">
    <citation type="submission" date="2020-01" db="EMBL/GenBank/DDBJ databases">
        <authorList>
            <person name="Lee S.D."/>
        </authorList>
    </citation>
    <scope>NUCLEOTIDE SEQUENCE [LARGE SCALE GENOMIC DNA]</scope>
    <source>
        <strain evidence="7 8">SAP-1</strain>
    </source>
</reference>
<dbReference type="RefSeq" id="WP_169402984.1">
    <property type="nucleotide sequence ID" value="NZ_JAADJU010000005.1"/>
</dbReference>
<protein>
    <recommendedName>
        <fullName evidence="5">Isochorismate synthase MenF</fullName>
        <ecNumber evidence="5">5.4.4.2</ecNumber>
    </recommendedName>
    <alternativeName>
        <fullName evidence="5">Isochorismate mutase</fullName>
    </alternativeName>
</protein>
<feature type="domain" description="Chorismate-utilising enzyme C-terminal" evidence="6">
    <location>
        <begin position="181"/>
        <end position="432"/>
    </location>
</feature>
<name>A0A848MM59_9GAMM</name>
<feature type="active site" description="Proton donor" evidence="5">
    <location>
        <position position="252"/>
    </location>
</feature>
<keyword evidence="8" id="KW-1185">Reference proteome</keyword>
<evidence type="ECO:0000313" key="8">
    <source>
        <dbReference type="Proteomes" id="UP000585363"/>
    </source>
</evidence>
<evidence type="ECO:0000313" key="7">
    <source>
        <dbReference type="EMBL" id="NMP27264.1"/>
    </source>
</evidence>
<comment type="pathway">
    <text evidence="5">Quinol/quinone metabolism; 1,4-dihydroxy-2-naphthoate biosynthesis; 1,4-dihydroxy-2-naphthoate from chorismate: step 1/7.</text>
</comment>
<dbReference type="PANTHER" id="PTHR47253:SF4">
    <property type="entry name" value="ISOCHORISMATE SYNTHASE 2, CHLOROPLASTIC"/>
    <property type="match status" value="1"/>
</dbReference>
<reference evidence="7 8" key="2">
    <citation type="submission" date="2020-06" db="EMBL/GenBank/DDBJ databases">
        <title>Polyphasic characterization of a Rahnella strain isolated from tree sap.</title>
        <authorList>
            <person name="Kim I.S."/>
        </authorList>
    </citation>
    <scope>NUCLEOTIDE SEQUENCE [LARGE SCALE GENOMIC DNA]</scope>
    <source>
        <strain evidence="7 8">SAP-1</strain>
    </source>
</reference>
<feature type="binding site" evidence="5">
    <location>
        <position position="428"/>
    </location>
    <ligand>
        <name>Mg(2+)</name>
        <dbReference type="ChEBI" id="CHEBI:18420"/>
    </ligand>
</feature>
<evidence type="ECO:0000259" key="6">
    <source>
        <dbReference type="Pfam" id="PF00425"/>
    </source>
</evidence>
<feature type="binding site" evidence="5">
    <location>
        <position position="296"/>
    </location>
    <ligand>
        <name>Mg(2+)</name>
        <dbReference type="ChEBI" id="CHEBI:18420"/>
    </ligand>
</feature>
<dbReference type="GO" id="GO:0000287">
    <property type="term" value="F:magnesium ion binding"/>
    <property type="evidence" value="ECO:0007669"/>
    <property type="project" value="UniProtKB-UniRule"/>
</dbReference>
<comment type="caution">
    <text evidence="7">The sequence shown here is derived from an EMBL/GenBank/DDBJ whole genome shotgun (WGS) entry which is preliminary data.</text>
</comment>
<evidence type="ECO:0000256" key="2">
    <source>
        <dbReference type="ARBA" id="ARBA00005297"/>
    </source>
</evidence>